<proteinExistence type="predicted"/>
<evidence type="ECO:0000256" key="4">
    <source>
        <dbReference type="ARBA" id="ARBA00023242"/>
    </source>
</evidence>
<feature type="compositionally biased region" description="Polar residues" evidence="5">
    <location>
        <begin position="211"/>
        <end position="232"/>
    </location>
</feature>
<dbReference type="EMBL" id="HBIP01012366">
    <property type="protein sequence ID" value="CAE0491948.1"/>
    <property type="molecule type" value="Transcribed_RNA"/>
</dbReference>
<evidence type="ECO:0000313" key="7">
    <source>
        <dbReference type="EMBL" id="CAE0491948.1"/>
    </source>
</evidence>
<dbReference type="InterPro" id="IPR038881">
    <property type="entry name" value="Yae1-like"/>
</dbReference>
<organism evidence="7">
    <name type="scientific">Dunaliella tertiolecta</name>
    <name type="common">Green alga</name>
    <dbReference type="NCBI Taxonomy" id="3047"/>
    <lineage>
        <taxon>Eukaryota</taxon>
        <taxon>Viridiplantae</taxon>
        <taxon>Chlorophyta</taxon>
        <taxon>core chlorophytes</taxon>
        <taxon>Chlorophyceae</taxon>
        <taxon>CS clade</taxon>
        <taxon>Chlamydomonadales</taxon>
        <taxon>Dunaliellaceae</taxon>
        <taxon>Dunaliella</taxon>
    </lineage>
</organism>
<feature type="compositionally biased region" description="Basic and acidic residues" evidence="5">
    <location>
        <begin position="20"/>
        <end position="32"/>
    </location>
</feature>
<evidence type="ECO:0000256" key="1">
    <source>
        <dbReference type="ARBA" id="ARBA00004123"/>
    </source>
</evidence>
<feature type="compositionally biased region" description="Polar residues" evidence="5">
    <location>
        <begin position="152"/>
        <end position="161"/>
    </location>
</feature>
<reference evidence="7" key="1">
    <citation type="submission" date="2021-01" db="EMBL/GenBank/DDBJ databases">
        <authorList>
            <person name="Corre E."/>
            <person name="Pelletier E."/>
            <person name="Niang G."/>
            <person name="Scheremetjew M."/>
            <person name="Finn R."/>
            <person name="Kale V."/>
            <person name="Holt S."/>
            <person name="Cochrane G."/>
            <person name="Meng A."/>
            <person name="Brown T."/>
            <person name="Cohen L."/>
        </authorList>
    </citation>
    <scope>NUCLEOTIDE SEQUENCE</scope>
    <source>
        <strain evidence="7">CCMP1320</strain>
    </source>
</reference>
<gene>
    <name evidence="7" type="ORF">DTER00134_LOCUS7021</name>
</gene>
<dbReference type="PANTHER" id="PTHR18829:SF0">
    <property type="entry name" value="PROTEIN YAE1 HOMOLOG"/>
    <property type="match status" value="1"/>
</dbReference>
<keyword evidence="4" id="KW-0539">Nucleus</keyword>
<dbReference type="AlphaFoldDB" id="A0A7S3QSL7"/>
<feature type="region of interest" description="Disordered" evidence="5">
    <location>
        <begin position="1"/>
        <end position="50"/>
    </location>
</feature>
<dbReference type="GO" id="GO:0005634">
    <property type="term" value="C:nucleus"/>
    <property type="evidence" value="ECO:0007669"/>
    <property type="project" value="UniProtKB-SubCell"/>
</dbReference>
<dbReference type="GO" id="GO:0005737">
    <property type="term" value="C:cytoplasm"/>
    <property type="evidence" value="ECO:0007669"/>
    <property type="project" value="UniProtKB-SubCell"/>
</dbReference>
<evidence type="ECO:0000256" key="3">
    <source>
        <dbReference type="ARBA" id="ARBA00022490"/>
    </source>
</evidence>
<evidence type="ECO:0000259" key="6">
    <source>
        <dbReference type="Pfam" id="PF09811"/>
    </source>
</evidence>
<name>A0A7S3QSL7_DUNTE</name>
<comment type="subcellular location">
    <subcellularLocation>
        <location evidence="2">Cytoplasm</location>
    </subcellularLocation>
    <subcellularLocation>
        <location evidence="1">Nucleus</location>
    </subcellularLocation>
</comment>
<evidence type="ECO:0000256" key="2">
    <source>
        <dbReference type="ARBA" id="ARBA00004496"/>
    </source>
</evidence>
<protein>
    <recommendedName>
        <fullName evidence="6">Essential protein Yae1 N-terminal domain-containing protein</fullName>
    </recommendedName>
</protein>
<dbReference type="InterPro" id="IPR019191">
    <property type="entry name" value="Essential_protein_Yae1_N"/>
</dbReference>
<sequence length="232" mass="24763">MSQAESSDGGDVWGEDSGEEDARGELAREQQARNKHHYNTGYREGLEAGKERTLQPGFNIGFKEGAEAGFEWGSIRATAKTLEILCGQVPGTSQIQRQANELATRVQAVPAREAMLGALRQCLTRPIQMQAHQGPGPSEGDTELEQAFARLSTKQQEQPSSEAVPAQGNAPPLDLPNMEEVAEQMKTELSRLGFCPPSITNRGALSPAGKSAQTSTSNPGSQTNTEEGNAAS</sequence>
<feature type="region of interest" description="Disordered" evidence="5">
    <location>
        <begin position="151"/>
        <end position="232"/>
    </location>
</feature>
<dbReference type="Pfam" id="PF09811">
    <property type="entry name" value="Yae1_N"/>
    <property type="match status" value="1"/>
</dbReference>
<evidence type="ECO:0000256" key="5">
    <source>
        <dbReference type="SAM" id="MobiDB-lite"/>
    </source>
</evidence>
<feature type="domain" description="Essential protein Yae1 N-terminal" evidence="6">
    <location>
        <begin position="41"/>
        <end position="78"/>
    </location>
</feature>
<keyword evidence="3" id="KW-0963">Cytoplasm</keyword>
<dbReference type="PANTHER" id="PTHR18829">
    <property type="entry name" value="PROTEIN YAE1 HOMOLOG"/>
    <property type="match status" value="1"/>
</dbReference>
<accession>A0A7S3QSL7</accession>